<dbReference type="PANTHER" id="PTHR15730">
    <property type="entry name" value="EXPERIMENTAL AUTOIMMUNE PROSTATITIS ANTIGEN 2-RELATED"/>
    <property type="match status" value="1"/>
</dbReference>
<dbReference type="PROSITE" id="PS51723">
    <property type="entry name" value="PEPTIDASE_M60"/>
    <property type="match status" value="1"/>
</dbReference>
<evidence type="ECO:0000313" key="3">
    <source>
        <dbReference type="EMBL" id="OHS93652.1"/>
    </source>
</evidence>
<evidence type="ECO:0000313" key="4">
    <source>
        <dbReference type="Proteomes" id="UP000179807"/>
    </source>
</evidence>
<dbReference type="GeneID" id="94830861"/>
<dbReference type="InterPro" id="IPR031161">
    <property type="entry name" value="Peptidase_M60_dom"/>
</dbReference>
<organism evidence="3 4">
    <name type="scientific">Tritrichomonas foetus</name>
    <dbReference type="NCBI Taxonomy" id="1144522"/>
    <lineage>
        <taxon>Eukaryota</taxon>
        <taxon>Metamonada</taxon>
        <taxon>Parabasalia</taxon>
        <taxon>Tritrichomonadida</taxon>
        <taxon>Tritrichomonadidae</taxon>
        <taxon>Tritrichomonas</taxon>
    </lineage>
</organism>
<feature type="region of interest" description="Disordered" evidence="1">
    <location>
        <begin position="1"/>
        <end position="22"/>
    </location>
</feature>
<evidence type="ECO:0000256" key="1">
    <source>
        <dbReference type="SAM" id="MobiDB-lite"/>
    </source>
</evidence>
<feature type="region of interest" description="Disordered" evidence="1">
    <location>
        <begin position="472"/>
        <end position="513"/>
    </location>
</feature>
<dbReference type="Pfam" id="PF17291">
    <property type="entry name" value="M60-like_N"/>
    <property type="match status" value="1"/>
</dbReference>
<dbReference type="PANTHER" id="PTHR15730:SF5">
    <property type="entry name" value="SI:CH211-210B2.2-RELATED"/>
    <property type="match status" value="1"/>
</dbReference>
<reference evidence="3" key="1">
    <citation type="submission" date="2016-10" db="EMBL/GenBank/DDBJ databases">
        <authorList>
            <person name="Benchimol M."/>
            <person name="Almeida L.G."/>
            <person name="Vasconcelos A.T."/>
            <person name="Perreira-Neves A."/>
            <person name="Rosa I.A."/>
            <person name="Tasca T."/>
            <person name="Bogo M.R."/>
            <person name="de Souza W."/>
        </authorList>
    </citation>
    <scope>NUCLEOTIDE SEQUENCE [LARGE SCALE GENOMIC DNA]</scope>
    <source>
        <strain evidence="3">K</strain>
    </source>
</reference>
<dbReference type="InterPro" id="IPR051244">
    <property type="entry name" value="TCAF"/>
</dbReference>
<feature type="compositionally biased region" description="Polar residues" evidence="1">
    <location>
        <begin position="1"/>
        <end position="11"/>
    </location>
</feature>
<dbReference type="OrthoDB" id="10260387at2759"/>
<sequence>MGCFQSASQRISPKKPKYIPPEPQGPTYSKLCTESFVTSVKSPQNNDEYMNFAQIFTEISGDIHTIRCPNGMVPPVCLDQFAMPIATSSLELDDTEPVDISLPILSVSFGNDCRVACFAHIQFLSSICYDNEDTSKLIRNVISWLNGGSPITKPLLLYGFPERYQLEGSHSLDESQILYDFGDQSTDLLEYQVIFISTTVDITKPIQRQRFNSFLKNKGGICFFHCPDGPNRVNQFLLDYGLAYSCCNLSTNGQSRVSVEIMPNVDDILPCHLLSYEKLFCEFIKLPVIEPGDLDDLVTALRYHIMVCDERYSEIILKIADSAWQYLETTQYSTEEGIASQLQQSIIIVLLDELSSKLPADKIRAIPDAKKFPGEIVNAELSAHTLEIVLHDESWISTGLWLPAGEVATIKCDEFPPNLHVQVGSHTESLLSKQGPWKRWPDVVLTVDIVSKQTTVRTSFGGIVYLYVSNDDEEEEEMEEIENQKTDSNSNRNTNQNTNQNNKNTECEAEEEEYENENENMKVRITFENFCRYPRMAFEKPYIYEKTKNSGAPWGELSSKSIIITLPSTEMEKIENVDELCAFLDKTVVMVSAYISYKVVRPYRLVFDVEKCDDSFSSEYPIVLLLEYVNDILFNYKTPNVGLFQLIRSLAVVSLPEGCFDPGTEAAIGSLVSTVIFRKFWPGFDVNKLEGIVMPPLFQELWLIHAQLSNQLIPQLLAQSQSPDAPTYDSPEDMWIGFIRDLCNLAKYDLTQLLERARPIPLSLVGKISQLPKCPIRFSE</sequence>
<dbReference type="VEuPathDB" id="TrichDB:TRFO_11652"/>
<name>A0A1J4J8U8_9EUKA</name>
<dbReference type="Gene3D" id="2.60.120.1250">
    <property type="entry name" value="Peptidase M60, enhancin-like domain 1"/>
    <property type="match status" value="1"/>
</dbReference>
<gene>
    <name evidence="3" type="ORF">TRFO_11652</name>
</gene>
<comment type="caution">
    <text evidence="3">The sequence shown here is derived from an EMBL/GenBank/DDBJ whole genome shotgun (WGS) entry which is preliminary data.</text>
</comment>
<proteinExistence type="predicted"/>
<feature type="compositionally biased region" description="Acidic residues" evidence="1">
    <location>
        <begin position="472"/>
        <end position="481"/>
    </location>
</feature>
<dbReference type="EMBL" id="MLAK01001382">
    <property type="protein sequence ID" value="OHS93652.1"/>
    <property type="molecule type" value="Genomic_DNA"/>
</dbReference>
<dbReference type="RefSeq" id="XP_068346789.1">
    <property type="nucleotide sequence ID" value="XM_068496157.1"/>
</dbReference>
<dbReference type="InterPro" id="IPR035423">
    <property type="entry name" value="M60-like_N"/>
</dbReference>
<keyword evidence="4" id="KW-1185">Reference proteome</keyword>
<accession>A0A1J4J8U8</accession>
<feature type="compositionally biased region" description="Low complexity" evidence="1">
    <location>
        <begin position="488"/>
        <end position="504"/>
    </location>
</feature>
<evidence type="ECO:0000259" key="2">
    <source>
        <dbReference type="PROSITE" id="PS51723"/>
    </source>
</evidence>
<dbReference type="Proteomes" id="UP000179807">
    <property type="component" value="Unassembled WGS sequence"/>
</dbReference>
<protein>
    <recommendedName>
        <fullName evidence="2">Peptidase M60 domain-containing protein</fullName>
    </recommendedName>
</protein>
<dbReference type="AlphaFoldDB" id="A0A1J4J8U8"/>
<feature type="domain" description="Peptidase M60" evidence="2">
    <location>
        <begin position="393"/>
        <end position="746"/>
    </location>
</feature>
<dbReference type="SMART" id="SM01276">
    <property type="entry name" value="M60-like"/>
    <property type="match status" value="1"/>
</dbReference>